<dbReference type="AlphaFoldDB" id="A0AAN9I1A8"/>
<name>A0AAN9I1A8_CLITE</name>
<protein>
    <submittedName>
        <fullName evidence="2">Uncharacterized protein</fullName>
    </submittedName>
</protein>
<evidence type="ECO:0000313" key="3">
    <source>
        <dbReference type="Proteomes" id="UP001359559"/>
    </source>
</evidence>
<dbReference type="Proteomes" id="UP001359559">
    <property type="component" value="Unassembled WGS sequence"/>
</dbReference>
<gene>
    <name evidence="2" type="ORF">RJT34_31380</name>
</gene>
<feature type="region of interest" description="Disordered" evidence="1">
    <location>
        <begin position="46"/>
        <end position="89"/>
    </location>
</feature>
<feature type="compositionally biased region" description="Polar residues" evidence="1">
    <location>
        <begin position="63"/>
        <end position="81"/>
    </location>
</feature>
<organism evidence="2 3">
    <name type="scientific">Clitoria ternatea</name>
    <name type="common">Butterfly pea</name>
    <dbReference type="NCBI Taxonomy" id="43366"/>
    <lineage>
        <taxon>Eukaryota</taxon>
        <taxon>Viridiplantae</taxon>
        <taxon>Streptophyta</taxon>
        <taxon>Embryophyta</taxon>
        <taxon>Tracheophyta</taxon>
        <taxon>Spermatophyta</taxon>
        <taxon>Magnoliopsida</taxon>
        <taxon>eudicotyledons</taxon>
        <taxon>Gunneridae</taxon>
        <taxon>Pentapetalae</taxon>
        <taxon>rosids</taxon>
        <taxon>fabids</taxon>
        <taxon>Fabales</taxon>
        <taxon>Fabaceae</taxon>
        <taxon>Papilionoideae</taxon>
        <taxon>50 kb inversion clade</taxon>
        <taxon>NPAAA clade</taxon>
        <taxon>indigoferoid/millettioid clade</taxon>
        <taxon>Phaseoleae</taxon>
        <taxon>Clitoria</taxon>
    </lineage>
</organism>
<keyword evidence="3" id="KW-1185">Reference proteome</keyword>
<evidence type="ECO:0000313" key="2">
    <source>
        <dbReference type="EMBL" id="KAK7263783.1"/>
    </source>
</evidence>
<accession>A0AAN9I1A8</accession>
<sequence length="89" mass="10569">MLKRVAFTLKREELRFEVEHPFQISYVFKSLNIKWREHRQELWEQRDDGTREGFPNMAIFQASPESDQGSAQPTNVPNHSPNDSEHNQE</sequence>
<dbReference type="EMBL" id="JAYKXN010000008">
    <property type="protein sequence ID" value="KAK7263783.1"/>
    <property type="molecule type" value="Genomic_DNA"/>
</dbReference>
<proteinExistence type="predicted"/>
<evidence type="ECO:0000256" key="1">
    <source>
        <dbReference type="SAM" id="MobiDB-lite"/>
    </source>
</evidence>
<reference evidence="2 3" key="1">
    <citation type="submission" date="2024-01" db="EMBL/GenBank/DDBJ databases">
        <title>The genomes of 5 underutilized Papilionoideae crops provide insights into root nodulation and disease resistance.</title>
        <authorList>
            <person name="Yuan L."/>
        </authorList>
    </citation>
    <scope>NUCLEOTIDE SEQUENCE [LARGE SCALE GENOMIC DNA]</scope>
    <source>
        <strain evidence="2">LY-2023</strain>
        <tissue evidence="2">Leaf</tissue>
    </source>
</reference>
<comment type="caution">
    <text evidence="2">The sequence shown here is derived from an EMBL/GenBank/DDBJ whole genome shotgun (WGS) entry which is preliminary data.</text>
</comment>